<proteinExistence type="predicted"/>
<evidence type="ECO:0000313" key="2">
    <source>
        <dbReference type="EMBL" id="AJR08195.1"/>
    </source>
</evidence>
<gene>
    <name evidence="2" type="ORF">H744_2c1517</name>
</gene>
<accession>A0A0C5WYS4</accession>
<dbReference type="OrthoDB" id="7021410at2"/>
<evidence type="ECO:0000256" key="1">
    <source>
        <dbReference type="SAM" id="Phobius"/>
    </source>
</evidence>
<reference evidence="2 3" key="1">
    <citation type="submission" date="2013-05" db="EMBL/GenBank/DDBJ databases">
        <title>Complete genome sequence of the lipase-producing bacterium Photobacterium gaetbulicola Gung47.</title>
        <authorList>
            <person name="Kim Y.-O."/>
        </authorList>
    </citation>
    <scope>NUCLEOTIDE SEQUENCE [LARGE SCALE GENOMIC DNA]</scope>
    <source>
        <strain evidence="2 3">Gung47</strain>
    </source>
</reference>
<organism evidence="2 3">
    <name type="scientific">Photobacterium gaetbulicola Gung47</name>
    <dbReference type="NCBI Taxonomy" id="658445"/>
    <lineage>
        <taxon>Bacteria</taxon>
        <taxon>Pseudomonadati</taxon>
        <taxon>Pseudomonadota</taxon>
        <taxon>Gammaproteobacteria</taxon>
        <taxon>Vibrionales</taxon>
        <taxon>Vibrionaceae</taxon>
        <taxon>Photobacterium</taxon>
    </lineage>
</organism>
<dbReference type="PATRIC" id="fig|658445.3.peg.3432"/>
<keyword evidence="1" id="KW-1133">Transmembrane helix</keyword>
<dbReference type="AlphaFoldDB" id="A0A0C5WYS4"/>
<dbReference type="Proteomes" id="UP000032303">
    <property type="component" value="Chromosome 2"/>
</dbReference>
<protein>
    <recommendedName>
        <fullName evidence="4">DUF2937 domain-containing protein</fullName>
    </recommendedName>
</protein>
<sequence length="172" mass="19554">MFKRIFDRLIFGGLLIITLQTPMLADHYLQYLSGFYDGTAQQVKRYEYNARQHGFDSAESMITALLQEANSIVRLDAEQKLAVIEQHHMLESALETLSSGHLIDKALYMFNPLRADVLQRVLIHFKPGIPIDLPNIAICVVMALSLNAILYLPVLLLRRQRYSPPPPTSCND</sequence>
<feature type="transmembrane region" description="Helical" evidence="1">
    <location>
        <begin position="135"/>
        <end position="157"/>
    </location>
</feature>
<dbReference type="InterPro" id="IPR022584">
    <property type="entry name" value="DUF2937"/>
</dbReference>
<evidence type="ECO:0000313" key="3">
    <source>
        <dbReference type="Proteomes" id="UP000032303"/>
    </source>
</evidence>
<dbReference type="Pfam" id="PF11157">
    <property type="entry name" value="DUF2937"/>
    <property type="match status" value="1"/>
</dbReference>
<dbReference type="STRING" id="658445.H744_2c1517"/>
<dbReference type="HOGENOM" id="CLU_1538750_0_0_6"/>
<evidence type="ECO:0008006" key="4">
    <source>
        <dbReference type="Google" id="ProtNLM"/>
    </source>
</evidence>
<dbReference type="EMBL" id="CP005974">
    <property type="protein sequence ID" value="AJR08195.1"/>
    <property type="molecule type" value="Genomic_DNA"/>
</dbReference>
<keyword evidence="1" id="KW-0472">Membrane</keyword>
<name>A0A0C5WYS4_9GAMM</name>
<keyword evidence="3" id="KW-1185">Reference proteome</keyword>
<keyword evidence="1" id="KW-0812">Transmembrane</keyword>
<dbReference type="KEGG" id="pgb:H744_2c1517"/>